<protein>
    <submittedName>
        <fullName evidence="1">Uncharacterized protein</fullName>
    </submittedName>
</protein>
<dbReference type="EMBL" id="KD064031">
    <property type="protein sequence ID" value="EMS63870.1"/>
    <property type="molecule type" value="Genomic_DNA"/>
</dbReference>
<gene>
    <name evidence="1" type="ORF">TRIUR3_03508</name>
</gene>
<name>M8AG69_TRIUA</name>
<dbReference type="InterPro" id="IPR037176">
    <property type="entry name" value="Osmotin/thaumatin-like_sf"/>
</dbReference>
<dbReference type="STRING" id="4572.M8AG69"/>
<reference evidence="1" key="1">
    <citation type="journal article" date="2013" name="Nature">
        <title>Draft genome of the wheat A-genome progenitor Triticum urartu.</title>
        <authorList>
            <person name="Ling H.Q."/>
            <person name="Zhao S."/>
            <person name="Liu D."/>
            <person name="Wang J."/>
            <person name="Sun H."/>
            <person name="Zhang C."/>
            <person name="Fan H."/>
            <person name="Li D."/>
            <person name="Dong L."/>
            <person name="Tao Y."/>
            <person name="Gao C."/>
            <person name="Wu H."/>
            <person name="Li Y."/>
            <person name="Cui Y."/>
            <person name="Guo X."/>
            <person name="Zheng S."/>
            <person name="Wang B."/>
            <person name="Yu K."/>
            <person name="Liang Q."/>
            <person name="Yang W."/>
            <person name="Lou X."/>
            <person name="Chen J."/>
            <person name="Feng M."/>
            <person name="Jian J."/>
            <person name="Zhang X."/>
            <person name="Luo G."/>
            <person name="Jiang Y."/>
            <person name="Liu J."/>
            <person name="Wang Z."/>
            <person name="Sha Y."/>
            <person name="Zhang B."/>
            <person name="Wu H."/>
            <person name="Tang D."/>
            <person name="Shen Q."/>
            <person name="Xue P."/>
            <person name="Zou S."/>
            <person name="Wang X."/>
            <person name="Liu X."/>
            <person name="Wang F."/>
            <person name="Yang Y."/>
            <person name="An X."/>
            <person name="Dong Z."/>
            <person name="Zhang K."/>
            <person name="Zhang X."/>
            <person name="Luo M.C."/>
            <person name="Dvorak J."/>
            <person name="Tong Y."/>
            <person name="Wang J."/>
            <person name="Yang H."/>
            <person name="Li Z."/>
            <person name="Wang D."/>
            <person name="Zhang A."/>
            <person name="Wang J."/>
        </authorList>
    </citation>
    <scope>NUCLEOTIDE SEQUENCE</scope>
</reference>
<dbReference type="AlphaFoldDB" id="M8AG69"/>
<evidence type="ECO:0000313" key="1">
    <source>
        <dbReference type="EMBL" id="EMS63870.1"/>
    </source>
</evidence>
<proteinExistence type="predicted"/>
<accession>M8AG69</accession>
<sequence length="161" mass="17541">MASSLSFILALLLAIAATDAVTVHLLNKCPYTVWPGAVPVGGGSRLDPGQLTRDQLRRGHQRKMPAGAEGGRRLLECLPQVRHPTVLLHTAAYAVDLRADGLLALLQGALPGRLQLRLRRQEQHIYLPGRIRLPTHLLPIEAIGIQFTSSMDKSVSVMYDG</sequence>
<dbReference type="SUPFAM" id="SSF49870">
    <property type="entry name" value="Osmotin, thaumatin-like protein"/>
    <property type="match status" value="1"/>
</dbReference>
<organism evidence="1">
    <name type="scientific">Triticum urartu</name>
    <name type="common">Red wild einkorn</name>
    <name type="synonym">Crithodium urartu</name>
    <dbReference type="NCBI Taxonomy" id="4572"/>
    <lineage>
        <taxon>Eukaryota</taxon>
        <taxon>Viridiplantae</taxon>
        <taxon>Streptophyta</taxon>
        <taxon>Embryophyta</taxon>
        <taxon>Tracheophyta</taxon>
        <taxon>Spermatophyta</taxon>
        <taxon>Magnoliopsida</taxon>
        <taxon>Liliopsida</taxon>
        <taxon>Poales</taxon>
        <taxon>Poaceae</taxon>
        <taxon>BOP clade</taxon>
        <taxon>Pooideae</taxon>
        <taxon>Triticodae</taxon>
        <taxon>Triticeae</taxon>
        <taxon>Triticinae</taxon>
        <taxon>Triticum</taxon>
    </lineage>
</organism>